<evidence type="ECO:0000256" key="4">
    <source>
        <dbReference type="ARBA" id="ARBA00022475"/>
    </source>
</evidence>
<feature type="transmembrane region" description="Helical" evidence="8">
    <location>
        <begin position="12"/>
        <end position="31"/>
    </location>
</feature>
<dbReference type="GO" id="GO:0000319">
    <property type="term" value="F:sulfite transmembrane transporter activity"/>
    <property type="evidence" value="ECO:0007669"/>
    <property type="project" value="TreeGrafter"/>
</dbReference>
<dbReference type="PANTHER" id="PTHR31686">
    <property type="match status" value="1"/>
</dbReference>
<evidence type="ECO:0000256" key="8">
    <source>
        <dbReference type="SAM" id="Phobius"/>
    </source>
</evidence>
<protein>
    <recommendedName>
        <fullName evidence="10">C4-dicarboxylate ABC transporter</fullName>
    </recommendedName>
</protein>
<feature type="transmembrane region" description="Helical" evidence="8">
    <location>
        <begin position="168"/>
        <end position="191"/>
    </location>
</feature>
<comment type="similarity">
    <text evidence="2">Belongs to the tellurite-resistance/dicarboxylate transporter (TDT) family.</text>
</comment>
<feature type="transmembrane region" description="Helical" evidence="8">
    <location>
        <begin position="37"/>
        <end position="55"/>
    </location>
</feature>
<keyword evidence="7 8" id="KW-0472">Membrane</keyword>
<dbReference type="RefSeq" id="WP_350258191.1">
    <property type="nucleotide sequence ID" value="NZ_CP138335.1"/>
</dbReference>
<keyword evidence="5 8" id="KW-0812">Transmembrane</keyword>
<feature type="transmembrane region" description="Helical" evidence="8">
    <location>
        <begin position="75"/>
        <end position="94"/>
    </location>
</feature>
<feature type="transmembrane region" description="Helical" evidence="8">
    <location>
        <begin position="143"/>
        <end position="162"/>
    </location>
</feature>
<evidence type="ECO:0000256" key="5">
    <source>
        <dbReference type="ARBA" id="ARBA00022692"/>
    </source>
</evidence>
<dbReference type="AlphaFoldDB" id="A0AAU7V6B8"/>
<dbReference type="InterPro" id="IPR004695">
    <property type="entry name" value="SLAC1/Mae1/Ssu1/TehA"/>
</dbReference>
<evidence type="ECO:0000256" key="7">
    <source>
        <dbReference type="ARBA" id="ARBA00023136"/>
    </source>
</evidence>
<organism evidence="9">
    <name type="scientific">Scrofimicrobium appendicitidis</name>
    <dbReference type="NCBI Taxonomy" id="3079930"/>
    <lineage>
        <taxon>Bacteria</taxon>
        <taxon>Bacillati</taxon>
        <taxon>Actinomycetota</taxon>
        <taxon>Actinomycetes</taxon>
        <taxon>Actinomycetales</taxon>
        <taxon>Actinomycetaceae</taxon>
        <taxon>Scrofimicrobium</taxon>
    </lineage>
</organism>
<gene>
    <name evidence="9" type="ORF">SAC06_00050</name>
</gene>
<dbReference type="InterPro" id="IPR051629">
    <property type="entry name" value="Sulfite_efflux_TDT"/>
</dbReference>
<feature type="transmembrane region" description="Helical" evidence="8">
    <location>
        <begin position="106"/>
        <end position="131"/>
    </location>
</feature>
<accession>A0AAU7V6B8</accession>
<dbReference type="KEGG" id="sapp:SAC06_00050"/>
<keyword evidence="3" id="KW-0813">Transport</keyword>
<dbReference type="GO" id="GO:0005886">
    <property type="term" value="C:plasma membrane"/>
    <property type="evidence" value="ECO:0007669"/>
    <property type="project" value="UniProtKB-SubCell"/>
</dbReference>
<feature type="transmembrane region" description="Helical" evidence="8">
    <location>
        <begin position="245"/>
        <end position="264"/>
    </location>
</feature>
<name>A0AAU7V6B8_9ACTO</name>
<dbReference type="PANTHER" id="PTHR31686:SF1">
    <property type="entry name" value="SULFITE EFFLUX PUMP SSU1"/>
    <property type="match status" value="1"/>
</dbReference>
<keyword evidence="4" id="KW-1003">Cell membrane</keyword>
<comment type="subcellular location">
    <subcellularLocation>
        <location evidence="1">Cell membrane</location>
        <topology evidence="1">Multi-pass membrane protein</topology>
    </subcellularLocation>
</comment>
<dbReference type="EMBL" id="CP138335">
    <property type="protein sequence ID" value="XBW07991.1"/>
    <property type="molecule type" value="Genomic_DNA"/>
</dbReference>
<evidence type="ECO:0000256" key="2">
    <source>
        <dbReference type="ARBA" id="ARBA00008566"/>
    </source>
</evidence>
<feature type="transmembrane region" description="Helical" evidence="8">
    <location>
        <begin position="276"/>
        <end position="298"/>
    </location>
</feature>
<feature type="transmembrane region" description="Helical" evidence="8">
    <location>
        <begin position="304"/>
        <end position="325"/>
    </location>
</feature>
<dbReference type="InterPro" id="IPR038665">
    <property type="entry name" value="Voltage-dep_anion_channel_sf"/>
</dbReference>
<keyword evidence="6 8" id="KW-1133">Transmembrane helix</keyword>
<feature type="transmembrane region" description="Helical" evidence="8">
    <location>
        <begin position="203"/>
        <end position="225"/>
    </location>
</feature>
<evidence type="ECO:0000256" key="1">
    <source>
        <dbReference type="ARBA" id="ARBA00004651"/>
    </source>
</evidence>
<reference evidence="9" key="1">
    <citation type="submission" date="2023-11" db="EMBL/GenBank/DDBJ databases">
        <title>Scrofimicrobium hongkongense sp. nov., isolated from a patient with peritonitis.</title>
        <authorList>
            <person name="Lao H.Y."/>
            <person name="Wong A.Y.P."/>
            <person name="Ng T.L."/>
            <person name="Wong R.Y.L."/>
            <person name="Yau M.C.Y."/>
            <person name="Lam J.Y.W."/>
            <person name="Siu G.K.H."/>
        </authorList>
    </citation>
    <scope>NUCLEOTIDE SEQUENCE</scope>
    <source>
        <strain evidence="9">R131</strain>
    </source>
</reference>
<evidence type="ECO:0000256" key="6">
    <source>
        <dbReference type="ARBA" id="ARBA00022989"/>
    </source>
</evidence>
<evidence type="ECO:0000256" key="3">
    <source>
        <dbReference type="ARBA" id="ARBA00022448"/>
    </source>
</evidence>
<proteinExistence type="inferred from homology"/>
<evidence type="ECO:0008006" key="10">
    <source>
        <dbReference type="Google" id="ProtNLM"/>
    </source>
</evidence>
<dbReference type="Gene3D" id="1.50.10.150">
    <property type="entry name" value="Voltage-dependent anion channel"/>
    <property type="match status" value="1"/>
</dbReference>
<sequence>MRTSVENLAPGWGAAVMGTAVISVVFTGLGADLWAQIFLVVALLVALPVLGLTTWRCLRFPGAVAADLSNPVKGALFATFPGGFLVLATALGRAGQLLFGSSAAIFLTYLFATVGALLALAIGLWFLSDIFSRGGAAPPQITGAWFIPPVVTIIVPTALAPILTSPALYWLCWAFFGIGSLLYLIVLASLFFRSATAPFPPALLAPTLIIGMGPAGLLATNLVLLSRAGERLGLGGLGPIGQVGAVSFWAFGLWWGLVSVLTIARAHRRLPYALTWWSFTFPLGAWVSSGLTIDVSLIRLTSTVGAVLLLLVWLTVVVFTGRDLVRSR</sequence>
<dbReference type="Pfam" id="PF03595">
    <property type="entry name" value="SLAC1"/>
    <property type="match status" value="1"/>
</dbReference>
<evidence type="ECO:0000313" key="9">
    <source>
        <dbReference type="EMBL" id="XBW07991.1"/>
    </source>
</evidence>